<dbReference type="EMBL" id="BAAADO010000002">
    <property type="protein sequence ID" value="GAA0486882.1"/>
    <property type="molecule type" value="Genomic_DNA"/>
</dbReference>
<comment type="caution">
    <text evidence="2">The sequence shown here is derived from an EMBL/GenBank/DDBJ whole genome shotgun (WGS) entry which is preliminary data.</text>
</comment>
<sequence length="74" mass="8767">MYLTNVRVVDKLRIESMITVYKRLNIIIFLVDEQSYFTKNVGMFVKMKTAVNGFMKIIRLWSVIIGSLYSLTRR</sequence>
<feature type="transmembrane region" description="Helical" evidence="1">
    <location>
        <begin position="53"/>
        <end position="71"/>
    </location>
</feature>
<accession>A0ABP3KWU5</accession>
<organism evidence="2 3">
    <name type="scientific">Salinibacillus aidingensis</name>
    <dbReference type="NCBI Taxonomy" id="237684"/>
    <lineage>
        <taxon>Bacteria</taxon>
        <taxon>Bacillati</taxon>
        <taxon>Bacillota</taxon>
        <taxon>Bacilli</taxon>
        <taxon>Bacillales</taxon>
        <taxon>Bacillaceae</taxon>
        <taxon>Salinibacillus</taxon>
    </lineage>
</organism>
<keyword evidence="3" id="KW-1185">Reference proteome</keyword>
<protein>
    <submittedName>
        <fullName evidence="2">Uncharacterized protein</fullName>
    </submittedName>
</protein>
<keyword evidence="1" id="KW-1133">Transmembrane helix</keyword>
<evidence type="ECO:0000313" key="3">
    <source>
        <dbReference type="Proteomes" id="UP001500880"/>
    </source>
</evidence>
<proteinExistence type="predicted"/>
<keyword evidence="1" id="KW-0812">Transmembrane</keyword>
<name>A0ABP3KWU5_9BACI</name>
<gene>
    <name evidence="2" type="ORF">GCM10008986_10370</name>
</gene>
<evidence type="ECO:0000313" key="2">
    <source>
        <dbReference type="EMBL" id="GAA0486882.1"/>
    </source>
</evidence>
<dbReference type="Proteomes" id="UP001500880">
    <property type="component" value="Unassembled WGS sequence"/>
</dbReference>
<keyword evidence="1" id="KW-0472">Membrane</keyword>
<reference evidence="3" key="1">
    <citation type="journal article" date="2019" name="Int. J. Syst. Evol. Microbiol.">
        <title>The Global Catalogue of Microorganisms (GCM) 10K type strain sequencing project: providing services to taxonomists for standard genome sequencing and annotation.</title>
        <authorList>
            <consortium name="The Broad Institute Genomics Platform"/>
            <consortium name="The Broad Institute Genome Sequencing Center for Infectious Disease"/>
            <person name="Wu L."/>
            <person name="Ma J."/>
        </authorList>
    </citation>
    <scope>NUCLEOTIDE SEQUENCE [LARGE SCALE GENOMIC DNA]</scope>
    <source>
        <strain evidence="3">JCM 12389</strain>
    </source>
</reference>
<evidence type="ECO:0000256" key="1">
    <source>
        <dbReference type="SAM" id="Phobius"/>
    </source>
</evidence>